<dbReference type="InterPro" id="IPR038765">
    <property type="entry name" value="Papain-like_cys_pep_sf"/>
</dbReference>
<proteinExistence type="inferred from homology"/>
<feature type="region of interest" description="Disordered" evidence="9">
    <location>
        <begin position="123"/>
        <end position="171"/>
    </location>
</feature>
<name>A0A6J0LJ12_RAPSA</name>
<evidence type="ECO:0000256" key="8">
    <source>
        <dbReference type="RuleBase" id="RU366025"/>
    </source>
</evidence>
<keyword evidence="5 8" id="KW-0378">Hydrolase</keyword>
<gene>
    <name evidence="12" type="primary">LOC108830856</name>
</gene>
<keyword evidence="11" id="KW-1185">Reference proteome</keyword>
<keyword evidence="6 8" id="KW-0788">Thiol protease</keyword>
<feature type="compositionally biased region" description="Basic and acidic residues" evidence="9">
    <location>
        <begin position="620"/>
        <end position="641"/>
    </location>
</feature>
<dbReference type="InterPro" id="IPR018200">
    <property type="entry name" value="USP_CS"/>
</dbReference>
<evidence type="ECO:0000256" key="9">
    <source>
        <dbReference type="SAM" id="MobiDB-lite"/>
    </source>
</evidence>
<evidence type="ECO:0000313" key="11">
    <source>
        <dbReference type="Proteomes" id="UP000504610"/>
    </source>
</evidence>
<dbReference type="GO" id="GO:0005829">
    <property type="term" value="C:cytosol"/>
    <property type="evidence" value="ECO:0007669"/>
    <property type="project" value="TreeGrafter"/>
</dbReference>
<dbReference type="SUPFAM" id="SSF54001">
    <property type="entry name" value="Cysteine proteinases"/>
    <property type="match status" value="1"/>
</dbReference>
<dbReference type="OrthoDB" id="420187at2759"/>
<dbReference type="AlphaFoldDB" id="A0A6J0LJ12"/>
<feature type="region of interest" description="Disordered" evidence="9">
    <location>
        <begin position="583"/>
        <end position="602"/>
    </location>
</feature>
<keyword evidence="3 8" id="KW-0645">Protease</keyword>
<evidence type="ECO:0000313" key="12">
    <source>
        <dbReference type="RefSeq" id="XP_018459928.2"/>
    </source>
</evidence>
<evidence type="ECO:0000256" key="2">
    <source>
        <dbReference type="ARBA" id="ARBA00009085"/>
    </source>
</evidence>
<evidence type="ECO:0000256" key="1">
    <source>
        <dbReference type="ARBA" id="ARBA00000707"/>
    </source>
</evidence>
<dbReference type="GO" id="GO:0016579">
    <property type="term" value="P:protein deubiquitination"/>
    <property type="evidence" value="ECO:0007669"/>
    <property type="project" value="InterPro"/>
</dbReference>
<feature type="domain" description="USP" evidence="10">
    <location>
        <begin position="191"/>
        <end position="500"/>
    </location>
</feature>
<dbReference type="PROSITE" id="PS50235">
    <property type="entry name" value="USP_3"/>
    <property type="match status" value="1"/>
</dbReference>
<reference evidence="12" key="2">
    <citation type="submission" date="2025-08" db="UniProtKB">
        <authorList>
            <consortium name="RefSeq"/>
        </authorList>
    </citation>
    <scope>IDENTIFICATION</scope>
    <source>
        <tissue evidence="12">Leaf</tissue>
    </source>
</reference>
<dbReference type="KEGG" id="rsz:108830856"/>
<dbReference type="CDD" id="cd02661">
    <property type="entry name" value="Peptidase_C19E"/>
    <property type="match status" value="1"/>
</dbReference>
<dbReference type="InterPro" id="IPR050164">
    <property type="entry name" value="Peptidase_C19"/>
</dbReference>
<feature type="region of interest" description="Disordered" evidence="9">
    <location>
        <begin position="80"/>
        <end position="102"/>
    </location>
</feature>
<dbReference type="EC" id="3.4.19.12" evidence="8"/>
<dbReference type="RefSeq" id="XP_018459928.2">
    <property type="nucleotide sequence ID" value="XM_018604426.2"/>
</dbReference>
<dbReference type="GeneID" id="108830856"/>
<evidence type="ECO:0000256" key="5">
    <source>
        <dbReference type="ARBA" id="ARBA00022801"/>
    </source>
</evidence>
<evidence type="ECO:0000259" key="10">
    <source>
        <dbReference type="PROSITE" id="PS50235"/>
    </source>
</evidence>
<keyword evidence="4 8" id="KW-0833">Ubl conjugation pathway</keyword>
<accession>A0A6J0LJ12</accession>
<comment type="function">
    <text evidence="7 8">Recognizes and hydrolyzes the peptide bond at the C-terminal Gly of ubiquitin. Involved in the processing of poly-ubiquitin precursors as well as that of ubiquitinated proteins.</text>
</comment>
<feature type="region of interest" description="Disordered" evidence="9">
    <location>
        <begin position="614"/>
        <end position="657"/>
    </location>
</feature>
<evidence type="ECO:0000256" key="6">
    <source>
        <dbReference type="ARBA" id="ARBA00022807"/>
    </source>
</evidence>
<evidence type="ECO:0000256" key="7">
    <source>
        <dbReference type="ARBA" id="ARBA00037450"/>
    </source>
</evidence>
<dbReference type="GO" id="GO:0006508">
    <property type="term" value="P:proteolysis"/>
    <property type="evidence" value="ECO:0007669"/>
    <property type="project" value="UniProtKB-KW"/>
</dbReference>
<dbReference type="Proteomes" id="UP000504610">
    <property type="component" value="Chromosome 6"/>
</dbReference>
<dbReference type="InterPro" id="IPR001394">
    <property type="entry name" value="Peptidase_C19_UCH"/>
</dbReference>
<dbReference type="PANTHER" id="PTHR24006:SF746">
    <property type="entry name" value="UBIQUITIN CARBOXYL-TERMINAL HYDROLASE 21"/>
    <property type="match status" value="1"/>
</dbReference>
<dbReference type="GO" id="GO:0005634">
    <property type="term" value="C:nucleus"/>
    <property type="evidence" value="ECO:0007669"/>
    <property type="project" value="TreeGrafter"/>
</dbReference>
<dbReference type="Pfam" id="PF00443">
    <property type="entry name" value="UCH"/>
    <property type="match status" value="1"/>
</dbReference>
<sequence length="750" mass="84555">MDSIPPSSLQILSQILPLFAIFLLNFETFTNFWSQFRKFLLQLSPSNPSPPKQNPTFFSSSSSTLLAFFRKFNLALLSMDSSDPPPPSPKIENPIKTLDDESSPTAPIRALVAHSLALSSPIRQIQHESPSDKTPSSADNEYRPSQIPSDDNDKSYIPSFEYLSDDDDHKMEPPEPFSWSYLKNEPTGVGAGLYNSGNTCFIASVLQCFTHTVPLLDALRSYKYQDPCYCGNESFCVLKSLRDHIELALRSSGYDLQIHRFRDNINYFSPDFQINNQEDAHEFLQSFLDKLERCSLNLTSRNTPGAVVSSQGVNIVDNVFGGRLVSKLRCCNCNSFSEIFEPSVGWSLEIDDVEDLSSALESFTCVEKLEDQLTCDDCKEKVSKEKQLKFDKLPLVATFHLKRFKNDGVYMEKIFKDVKFPLELDMLPYMSSNENPEVSTKYYLYAMVEHLGSGVHFGHYSSYVRSAPGTWHHFDDAKVRRISEECVLSKTAYMLFYAREGTPWFSTAFEELKTLYEATPISFSPTSVLETTCREESNANKAFNGSVGVSIPGGSYSDYRCDEAQDEVFHSAEPISYDTSFAFESPPKADESGRPFAETSHQEEVTLYPAGKRATTIDASEVKIQEQDPSPKRKAAERATTGEEAYLPKPKIQKPNSFAKRQGTFQIQREHLQNNKKEGTPQTKPIRSTVTTASVADPKEKEHAIQYLRNTPSSRSRMLAAAIGVEVKKKNISNIRRSNLHRNLSERPSN</sequence>
<reference evidence="11" key="1">
    <citation type="journal article" date="2019" name="Database">
        <title>The radish genome database (RadishGD): an integrated information resource for radish genomics.</title>
        <authorList>
            <person name="Yu H.J."/>
            <person name="Baek S."/>
            <person name="Lee Y.J."/>
            <person name="Cho A."/>
            <person name="Mun J.H."/>
        </authorList>
    </citation>
    <scope>NUCLEOTIDE SEQUENCE [LARGE SCALE GENOMIC DNA]</scope>
    <source>
        <strain evidence="11">cv. WK10039</strain>
    </source>
</reference>
<dbReference type="InterPro" id="IPR028889">
    <property type="entry name" value="USP"/>
</dbReference>
<dbReference type="GO" id="GO:0004843">
    <property type="term" value="F:cysteine-type deubiquitinase activity"/>
    <property type="evidence" value="ECO:0007669"/>
    <property type="project" value="UniProtKB-UniRule"/>
</dbReference>
<protein>
    <recommendedName>
        <fullName evidence="8">Ubiquitin carboxyl-terminal hydrolase</fullName>
        <ecNumber evidence="8">3.4.19.12</ecNumber>
    </recommendedName>
</protein>
<dbReference type="PROSITE" id="PS00972">
    <property type="entry name" value="USP_1"/>
    <property type="match status" value="1"/>
</dbReference>
<evidence type="ECO:0000256" key="4">
    <source>
        <dbReference type="ARBA" id="ARBA00022786"/>
    </source>
</evidence>
<dbReference type="PANTHER" id="PTHR24006">
    <property type="entry name" value="UBIQUITIN CARBOXYL-TERMINAL HYDROLASE"/>
    <property type="match status" value="1"/>
</dbReference>
<comment type="similarity">
    <text evidence="2 8">Belongs to the peptidase C19 family.</text>
</comment>
<dbReference type="FunFam" id="3.90.70.10:FF:000116">
    <property type="entry name" value="Ubiquitin carboxyl-terminal hydrolase 20"/>
    <property type="match status" value="1"/>
</dbReference>
<organism evidence="11 12">
    <name type="scientific">Raphanus sativus</name>
    <name type="common">Radish</name>
    <name type="synonym">Raphanus raphanistrum var. sativus</name>
    <dbReference type="NCBI Taxonomy" id="3726"/>
    <lineage>
        <taxon>Eukaryota</taxon>
        <taxon>Viridiplantae</taxon>
        <taxon>Streptophyta</taxon>
        <taxon>Embryophyta</taxon>
        <taxon>Tracheophyta</taxon>
        <taxon>Spermatophyta</taxon>
        <taxon>Magnoliopsida</taxon>
        <taxon>eudicotyledons</taxon>
        <taxon>Gunneridae</taxon>
        <taxon>Pentapetalae</taxon>
        <taxon>rosids</taxon>
        <taxon>malvids</taxon>
        <taxon>Brassicales</taxon>
        <taxon>Brassicaceae</taxon>
        <taxon>Brassiceae</taxon>
        <taxon>Raphanus</taxon>
    </lineage>
</organism>
<evidence type="ECO:0000256" key="3">
    <source>
        <dbReference type="ARBA" id="ARBA00022670"/>
    </source>
</evidence>
<dbReference type="Gene3D" id="3.90.70.10">
    <property type="entry name" value="Cysteine proteinases"/>
    <property type="match status" value="1"/>
</dbReference>
<comment type="catalytic activity">
    <reaction evidence="1 8">
        <text>Thiol-dependent hydrolysis of ester, thioester, amide, peptide and isopeptide bonds formed by the C-terminal Gly of ubiquitin (a 76-residue protein attached to proteins as an intracellular targeting signal).</text>
        <dbReference type="EC" id="3.4.19.12"/>
    </reaction>
</comment>
<dbReference type="PROSITE" id="PS00973">
    <property type="entry name" value="USP_2"/>
    <property type="match status" value="1"/>
</dbReference>